<comment type="caution">
    <text evidence="5">The sequence shown here is derived from an EMBL/GenBank/DDBJ whole genome shotgun (WGS) entry which is preliminary data.</text>
</comment>
<feature type="region of interest" description="Disordered" evidence="1">
    <location>
        <begin position="71"/>
        <end position="106"/>
    </location>
</feature>
<sequence length="449" mass="51388">MNVRQGTMSVQEYGLKLTKLSRYAPHIVVDSREQMSKFMYGVSELVKTECRNAMLLDDMNISRLMTHAQQVEGDKLSEQAKDNKKDRTGNYEYPQQKSGRENRSQVGDQALSLRGVFQTDHRLRYCPSSKQNQEGNNGRAHSTTSTAPAGRPTQQGNSSGMGGSQCQNRLYTLQARQDQEDSPNVVTVQKLSQNLLNLYPFGDPIIARRFPDEPILEWKGSSLEPMGRFISHLKARKMISKEYIYHLVWVKDSSFETPTLESVPVVNEFPNVFPDDLPRVPPERKIDFGIDLLPDTQPIAIPPYRMAPAELKELKEQLKDLLDKGSIRPSISAWGAPLNKVTIKNKYPIPRIDDLFDQLQGASHFSKIDLRSGYHQLRVRDTDIPKTAFRTRYGHYEFVVMSLGLTNAFAAFMNLMNMVFKQYFELFIIIFIDDILIYSRNEKEHATQL</sequence>
<keyword evidence="2" id="KW-0472">Membrane</keyword>
<protein>
    <submittedName>
        <fullName evidence="5">Uncharacterized protein</fullName>
    </submittedName>
</protein>
<evidence type="ECO:0000313" key="5">
    <source>
        <dbReference type="EMBL" id="KAH0776526.1"/>
    </source>
</evidence>
<dbReference type="PANTHER" id="PTHR24559:SF444">
    <property type="entry name" value="REVERSE TRANSCRIPTASE DOMAIN-CONTAINING PROTEIN"/>
    <property type="match status" value="1"/>
</dbReference>
<dbReference type="Pfam" id="PF00078">
    <property type="entry name" value="RVT_1"/>
    <property type="match status" value="1"/>
</dbReference>
<dbReference type="Proteomes" id="UP000826656">
    <property type="component" value="Unassembled WGS sequence"/>
</dbReference>
<name>A0ABQ7W6Z0_SOLTU</name>
<evidence type="ECO:0000259" key="4">
    <source>
        <dbReference type="Pfam" id="PF03732"/>
    </source>
</evidence>
<organism evidence="5 6">
    <name type="scientific">Solanum tuberosum</name>
    <name type="common">Potato</name>
    <dbReference type="NCBI Taxonomy" id="4113"/>
    <lineage>
        <taxon>Eukaryota</taxon>
        <taxon>Viridiplantae</taxon>
        <taxon>Streptophyta</taxon>
        <taxon>Embryophyta</taxon>
        <taxon>Tracheophyta</taxon>
        <taxon>Spermatophyta</taxon>
        <taxon>Magnoliopsida</taxon>
        <taxon>eudicotyledons</taxon>
        <taxon>Gunneridae</taxon>
        <taxon>Pentapetalae</taxon>
        <taxon>asterids</taxon>
        <taxon>lamiids</taxon>
        <taxon>Solanales</taxon>
        <taxon>Solanaceae</taxon>
        <taxon>Solanoideae</taxon>
        <taxon>Solaneae</taxon>
        <taxon>Solanum</taxon>
    </lineage>
</organism>
<dbReference type="InterPro" id="IPR053134">
    <property type="entry name" value="RNA-dir_DNA_polymerase"/>
</dbReference>
<feature type="domain" description="Reverse transcriptase" evidence="3">
    <location>
        <begin position="324"/>
        <end position="447"/>
    </location>
</feature>
<feature type="region of interest" description="Disordered" evidence="1">
    <location>
        <begin position="127"/>
        <end position="165"/>
    </location>
</feature>
<dbReference type="InterPro" id="IPR043502">
    <property type="entry name" value="DNA/RNA_pol_sf"/>
</dbReference>
<dbReference type="CDD" id="cd01647">
    <property type="entry name" value="RT_LTR"/>
    <property type="match status" value="1"/>
</dbReference>
<evidence type="ECO:0000313" key="6">
    <source>
        <dbReference type="Proteomes" id="UP000826656"/>
    </source>
</evidence>
<reference evidence="5 6" key="1">
    <citation type="journal article" date="2021" name="bioRxiv">
        <title>Chromosome-scale and haplotype-resolved genome assembly of a tetraploid potato cultivar.</title>
        <authorList>
            <person name="Sun H."/>
            <person name="Jiao W.-B."/>
            <person name="Krause K."/>
            <person name="Campoy J.A."/>
            <person name="Goel M."/>
            <person name="Folz-Donahue K."/>
            <person name="Kukat C."/>
            <person name="Huettel B."/>
            <person name="Schneeberger K."/>
        </authorList>
    </citation>
    <scope>NUCLEOTIDE SEQUENCE [LARGE SCALE GENOMIC DNA]</scope>
    <source>
        <strain evidence="5">SolTubOtavaFocal</strain>
        <tissue evidence="5">Leaves</tissue>
    </source>
</reference>
<feature type="transmembrane region" description="Helical" evidence="2">
    <location>
        <begin position="396"/>
        <end position="416"/>
    </location>
</feature>
<proteinExistence type="predicted"/>
<keyword evidence="2" id="KW-0812">Transmembrane</keyword>
<keyword evidence="6" id="KW-1185">Reference proteome</keyword>
<dbReference type="PANTHER" id="PTHR24559">
    <property type="entry name" value="TRANSPOSON TY3-I GAG-POL POLYPROTEIN"/>
    <property type="match status" value="1"/>
</dbReference>
<gene>
    <name evidence="5" type="ORF">KY290_007937</name>
</gene>
<dbReference type="SUPFAM" id="SSF56672">
    <property type="entry name" value="DNA/RNA polymerases"/>
    <property type="match status" value="1"/>
</dbReference>
<evidence type="ECO:0000256" key="1">
    <source>
        <dbReference type="SAM" id="MobiDB-lite"/>
    </source>
</evidence>
<feature type="domain" description="Retrotransposon gag" evidence="4">
    <location>
        <begin position="2"/>
        <end position="43"/>
    </location>
</feature>
<dbReference type="InterPro" id="IPR000477">
    <property type="entry name" value="RT_dom"/>
</dbReference>
<dbReference type="InterPro" id="IPR043128">
    <property type="entry name" value="Rev_trsase/Diguanyl_cyclase"/>
</dbReference>
<dbReference type="Gene3D" id="3.10.10.10">
    <property type="entry name" value="HIV Type 1 Reverse Transcriptase, subunit A, domain 1"/>
    <property type="match status" value="2"/>
</dbReference>
<dbReference type="Gene3D" id="3.30.70.270">
    <property type="match status" value="1"/>
</dbReference>
<dbReference type="InterPro" id="IPR005162">
    <property type="entry name" value="Retrotrans_gag_dom"/>
</dbReference>
<dbReference type="EMBL" id="JAIVGD010000003">
    <property type="protein sequence ID" value="KAH0776526.1"/>
    <property type="molecule type" value="Genomic_DNA"/>
</dbReference>
<dbReference type="Pfam" id="PF03732">
    <property type="entry name" value="Retrotrans_gag"/>
    <property type="match status" value="1"/>
</dbReference>
<feature type="compositionally biased region" description="Polar residues" evidence="1">
    <location>
        <begin position="128"/>
        <end position="147"/>
    </location>
</feature>
<evidence type="ECO:0000259" key="3">
    <source>
        <dbReference type="Pfam" id="PF00078"/>
    </source>
</evidence>
<evidence type="ECO:0000256" key="2">
    <source>
        <dbReference type="SAM" id="Phobius"/>
    </source>
</evidence>
<accession>A0ABQ7W6Z0</accession>
<keyword evidence="2" id="KW-1133">Transmembrane helix</keyword>
<feature type="compositionally biased region" description="Basic and acidic residues" evidence="1">
    <location>
        <begin position="72"/>
        <end position="89"/>
    </location>
</feature>